<organism evidence="5 6">
    <name type="scientific">Bombella mellum</name>
    <dbReference type="NCBI Taxonomy" id="2039288"/>
    <lineage>
        <taxon>Bacteria</taxon>
        <taxon>Pseudomonadati</taxon>
        <taxon>Pseudomonadota</taxon>
        <taxon>Alphaproteobacteria</taxon>
        <taxon>Acetobacterales</taxon>
        <taxon>Acetobacteraceae</taxon>
        <taxon>Bombella</taxon>
    </lineage>
</organism>
<comment type="miscellaneous">
    <text evidence="2">Reaction mechanism of ThiL seems to utilize a direct, inline transfer of the gamma-phosphate of ATP to TMP rather than a phosphorylated enzyme intermediate.</text>
</comment>
<feature type="binding site" evidence="2">
    <location>
        <position position="26"/>
    </location>
    <ligand>
        <name>Mg(2+)</name>
        <dbReference type="ChEBI" id="CHEBI:18420"/>
        <label>3</label>
    </ligand>
</feature>
<comment type="caution">
    <text evidence="5">The sequence shown here is derived from an EMBL/GenBank/DDBJ whole genome shotgun (WGS) entry which is preliminary data.</text>
</comment>
<comment type="function">
    <text evidence="2">Catalyzes the ATP-dependent phosphorylation of thiamine-monophosphate (TMP) to form thiamine-pyrophosphate (TPP), the active form of vitamin B1.</text>
</comment>
<protein>
    <recommendedName>
        <fullName evidence="2">Thiamine-monophosphate kinase</fullName>
        <shortName evidence="2">TMP kinase</shortName>
        <shortName evidence="2">Thiamine-phosphate kinase</shortName>
        <ecNumber evidence="2">2.7.4.16</ecNumber>
    </recommendedName>
</protein>
<dbReference type="EC" id="2.7.4.16" evidence="2"/>
<dbReference type="HAMAP" id="MF_02128">
    <property type="entry name" value="TMP_kinase"/>
    <property type="match status" value="1"/>
</dbReference>
<evidence type="ECO:0000256" key="2">
    <source>
        <dbReference type="HAMAP-Rule" id="MF_02128"/>
    </source>
</evidence>
<dbReference type="InterPro" id="IPR036921">
    <property type="entry name" value="PurM-like_N_sf"/>
</dbReference>
<evidence type="ECO:0000259" key="4">
    <source>
        <dbReference type="Pfam" id="PF02769"/>
    </source>
</evidence>
<dbReference type="InterPro" id="IPR016188">
    <property type="entry name" value="PurM-like_N"/>
</dbReference>
<feature type="binding site" evidence="2">
    <location>
        <begin position="120"/>
        <end position="121"/>
    </location>
    <ligand>
        <name>ATP</name>
        <dbReference type="ChEBI" id="CHEBI:30616"/>
    </ligand>
</feature>
<dbReference type="Pfam" id="PF02769">
    <property type="entry name" value="AIRS_C"/>
    <property type="match status" value="1"/>
</dbReference>
<feature type="binding site" evidence="2">
    <location>
        <position position="42"/>
    </location>
    <ligand>
        <name>Mg(2+)</name>
        <dbReference type="ChEBI" id="CHEBI:18420"/>
        <label>1</label>
    </ligand>
</feature>
<feature type="binding site" evidence="2">
    <location>
        <position position="208"/>
    </location>
    <ligand>
        <name>Mg(2+)</name>
        <dbReference type="ChEBI" id="CHEBI:18420"/>
        <label>3</label>
    </ligand>
</feature>
<evidence type="ECO:0000259" key="3">
    <source>
        <dbReference type="Pfam" id="PF00586"/>
    </source>
</evidence>
<feature type="binding site" evidence="2">
    <location>
        <position position="257"/>
    </location>
    <ligand>
        <name>substrate</name>
    </ligand>
</feature>
<dbReference type="NCBIfam" id="TIGR01379">
    <property type="entry name" value="thiL"/>
    <property type="match status" value="1"/>
</dbReference>
<sequence length="316" mass="34236">MVGEFDFIARHFRPLAGEGAMELRNDGATMSLPEGEELVLSSDTMVEGLHFLPDDPARTVAQKLLRCNLSDLAAMGSSPRHYMLNVSVPVGRHYDEAWFAEFAAGLAEDQERFGITLLGGDTTGSPSPLMLNVTILGAVRRGETLRRDGGRPGDGVWVTGTLGRAALGLQVRLGKIDASPDGILVQSYRIPSPRVGLSLYGIVSAAMDISDGLVQDCGHIAEESGTAITLFEEALPLSAEVKAYLPDWRETILLGGDDYELLLTCPVEQEEALQTHCRAHAVPVTKIGKVTEGQGVTMLDKNHEPIRFTRTGWQHF</sequence>
<dbReference type="EMBL" id="PDLY01000002">
    <property type="protein sequence ID" value="MBA5727026.1"/>
    <property type="molecule type" value="Genomic_DNA"/>
</dbReference>
<dbReference type="PANTHER" id="PTHR30270">
    <property type="entry name" value="THIAMINE-MONOPHOSPHATE KINASE"/>
    <property type="match status" value="1"/>
</dbReference>
<dbReference type="PIRSF" id="PIRSF005303">
    <property type="entry name" value="Thiam_monoph_kin"/>
    <property type="match status" value="1"/>
</dbReference>
<feature type="binding site" evidence="2">
    <location>
        <position position="71"/>
    </location>
    <ligand>
        <name>Mg(2+)</name>
        <dbReference type="ChEBI" id="CHEBI:18420"/>
        <label>4</label>
    </ligand>
</feature>
<feature type="binding site" evidence="2">
    <location>
        <position position="43"/>
    </location>
    <ligand>
        <name>Mg(2+)</name>
        <dbReference type="ChEBI" id="CHEBI:18420"/>
        <label>2</label>
    </ligand>
</feature>
<proteinExistence type="inferred from homology"/>
<comment type="pathway">
    <text evidence="2">Cofactor biosynthesis; thiamine diphosphate biosynthesis; thiamine diphosphate from thiamine phosphate: step 1/1.</text>
</comment>
<reference evidence="5 6" key="1">
    <citation type="submission" date="2017-10" db="EMBL/GenBank/DDBJ databases">
        <authorList>
            <person name="Jakob F."/>
        </authorList>
    </citation>
    <scope>NUCLEOTIDE SEQUENCE [LARGE SCALE GENOMIC DNA]</scope>
    <source>
        <strain evidence="5 6">TMW 2.1889</strain>
    </source>
</reference>
<keyword evidence="2" id="KW-0808">Transferase</keyword>
<feature type="domain" description="PurM-like C-terminal" evidence="4">
    <location>
        <begin position="151"/>
        <end position="298"/>
    </location>
</feature>
<dbReference type="InterPro" id="IPR006283">
    <property type="entry name" value="ThiL-like"/>
</dbReference>
<keyword evidence="2" id="KW-0479">Metal-binding</keyword>
<comment type="catalytic activity">
    <reaction evidence="2">
        <text>thiamine phosphate + ATP = thiamine diphosphate + ADP</text>
        <dbReference type="Rhea" id="RHEA:15913"/>
        <dbReference type="ChEBI" id="CHEBI:30616"/>
        <dbReference type="ChEBI" id="CHEBI:37575"/>
        <dbReference type="ChEBI" id="CHEBI:58937"/>
        <dbReference type="ChEBI" id="CHEBI:456216"/>
        <dbReference type="EC" id="2.7.4.16"/>
    </reaction>
</comment>
<evidence type="ECO:0000313" key="5">
    <source>
        <dbReference type="EMBL" id="MBA5727026.1"/>
    </source>
</evidence>
<dbReference type="Gene3D" id="3.30.1330.10">
    <property type="entry name" value="PurM-like, N-terminal domain"/>
    <property type="match status" value="1"/>
</dbReference>
<comment type="similarity">
    <text evidence="2">Belongs to the thiamine-monophosphate kinase family.</text>
</comment>
<keyword evidence="2 5" id="KW-0418">Kinase</keyword>
<name>A0ABR5ZRS3_9PROT</name>
<dbReference type="SUPFAM" id="SSF56042">
    <property type="entry name" value="PurM C-terminal domain-like"/>
    <property type="match status" value="1"/>
</dbReference>
<comment type="caution">
    <text evidence="2">Lacks conserved residue(s) required for the propagation of feature annotation.</text>
</comment>
<feature type="binding site" evidence="2">
    <location>
        <position position="147"/>
    </location>
    <ligand>
        <name>ATP</name>
        <dbReference type="ChEBI" id="CHEBI:30616"/>
    </ligand>
</feature>
<dbReference type="Pfam" id="PF00586">
    <property type="entry name" value="AIRS"/>
    <property type="match status" value="1"/>
</dbReference>
<dbReference type="CDD" id="cd02194">
    <property type="entry name" value="ThiL"/>
    <property type="match status" value="1"/>
</dbReference>
<feature type="binding site" evidence="2">
    <location>
        <position position="26"/>
    </location>
    <ligand>
        <name>Mg(2+)</name>
        <dbReference type="ChEBI" id="CHEBI:18420"/>
        <label>4</label>
    </ligand>
</feature>
<feature type="binding site" evidence="2">
    <location>
        <position position="211"/>
    </location>
    <ligand>
        <name>Mg(2+)</name>
        <dbReference type="ChEBI" id="CHEBI:18420"/>
        <label>5</label>
    </ligand>
</feature>
<dbReference type="Gene3D" id="3.90.650.10">
    <property type="entry name" value="PurM-like C-terminal domain"/>
    <property type="match status" value="1"/>
</dbReference>
<keyword evidence="6" id="KW-1185">Reference proteome</keyword>
<feature type="binding site" evidence="2">
    <location>
        <position position="41"/>
    </location>
    <ligand>
        <name>Mg(2+)</name>
        <dbReference type="ChEBI" id="CHEBI:18420"/>
        <label>4</label>
    </ligand>
</feature>
<dbReference type="Proteomes" id="UP000765338">
    <property type="component" value="Unassembled WGS sequence"/>
</dbReference>
<dbReference type="RefSeq" id="WP_182040903.1">
    <property type="nucleotide sequence ID" value="NZ_PDLY01000002.1"/>
</dbReference>
<keyword evidence="2" id="KW-0067">ATP-binding</keyword>
<evidence type="ECO:0000256" key="1">
    <source>
        <dbReference type="ARBA" id="ARBA00022977"/>
    </source>
</evidence>
<feature type="binding site" evidence="2">
    <location>
        <position position="43"/>
    </location>
    <ligand>
        <name>Mg(2+)</name>
        <dbReference type="ChEBI" id="CHEBI:18420"/>
        <label>1</label>
    </ligand>
</feature>
<keyword evidence="2" id="KW-0547">Nucleotide-binding</keyword>
<dbReference type="GO" id="GO:0016301">
    <property type="term" value="F:kinase activity"/>
    <property type="evidence" value="ECO:0007669"/>
    <property type="project" value="UniProtKB-KW"/>
</dbReference>
<dbReference type="InterPro" id="IPR010918">
    <property type="entry name" value="PurM-like_C_dom"/>
</dbReference>
<dbReference type="SUPFAM" id="SSF55326">
    <property type="entry name" value="PurM N-terminal domain-like"/>
    <property type="match status" value="1"/>
</dbReference>
<evidence type="ECO:0000313" key="6">
    <source>
        <dbReference type="Proteomes" id="UP000765338"/>
    </source>
</evidence>
<keyword evidence="2" id="KW-0460">Magnesium</keyword>
<accession>A0ABR5ZRS3</accession>
<feature type="binding site" evidence="2">
    <location>
        <position position="50"/>
    </location>
    <ligand>
        <name>substrate</name>
    </ligand>
</feature>
<feature type="binding site" evidence="2">
    <location>
        <position position="71"/>
    </location>
    <ligand>
        <name>Mg(2+)</name>
        <dbReference type="ChEBI" id="CHEBI:18420"/>
        <label>2</label>
    </ligand>
</feature>
<dbReference type="PANTHER" id="PTHR30270:SF0">
    <property type="entry name" value="THIAMINE-MONOPHOSPHATE KINASE"/>
    <property type="match status" value="1"/>
</dbReference>
<keyword evidence="1 2" id="KW-0784">Thiamine biosynthesis</keyword>
<feature type="domain" description="PurM-like N-terminal" evidence="3">
    <location>
        <begin position="25"/>
        <end position="139"/>
    </location>
</feature>
<feature type="binding site" evidence="2">
    <location>
        <position position="71"/>
    </location>
    <ligand>
        <name>Mg(2+)</name>
        <dbReference type="ChEBI" id="CHEBI:18420"/>
        <label>3</label>
    </ligand>
</feature>
<feature type="binding site" evidence="2">
    <location>
        <position position="210"/>
    </location>
    <ligand>
        <name>ATP</name>
        <dbReference type="ChEBI" id="CHEBI:30616"/>
    </ligand>
</feature>
<feature type="binding site" evidence="2">
    <location>
        <position position="313"/>
    </location>
    <ligand>
        <name>substrate</name>
    </ligand>
</feature>
<feature type="binding site" evidence="2">
    <location>
        <position position="121"/>
    </location>
    <ligand>
        <name>Mg(2+)</name>
        <dbReference type="ChEBI" id="CHEBI:18420"/>
        <label>1</label>
    </ligand>
</feature>
<gene>
    <name evidence="2 5" type="primary">thiL</name>
    <name evidence="5" type="ORF">CPA56_03340</name>
</gene>
<dbReference type="InterPro" id="IPR036676">
    <property type="entry name" value="PurM-like_C_sf"/>
</dbReference>